<proteinExistence type="predicted"/>
<dbReference type="AlphaFoldDB" id="A0A222MWR1"/>
<accession>A0A222MWR1</accession>
<keyword evidence="2" id="KW-1185">Reference proteome</keyword>
<reference evidence="1 2" key="1">
    <citation type="submission" date="2017-07" db="EMBL/GenBank/DDBJ databases">
        <title>Analysis of two Campylobacter avium genomes and identification of a novel hippuricase gene.</title>
        <authorList>
            <person name="Miller W.G."/>
            <person name="Chapman M.H."/>
            <person name="Yee E."/>
            <person name="Revez J."/>
            <person name="Bono J.L."/>
            <person name="Rossi M."/>
        </authorList>
    </citation>
    <scope>NUCLEOTIDE SEQUENCE [LARGE SCALE GENOMIC DNA]</scope>
    <source>
        <strain evidence="1 2">LMG 24591</strain>
    </source>
</reference>
<evidence type="ECO:0000313" key="2">
    <source>
        <dbReference type="Proteomes" id="UP000201169"/>
    </source>
</evidence>
<organism evidence="1 2">
    <name type="scientific">Campylobacter avium LMG 24591</name>
    <dbReference type="NCBI Taxonomy" id="522484"/>
    <lineage>
        <taxon>Bacteria</taxon>
        <taxon>Pseudomonadati</taxon>
        <taxon>Campylobacterota</taxon>
        <taxon>Epsilonproteobacteria</taxon>
        <taxon>Campylobacterales</taxon>
        <taxon>Campylobacteraceae</taxon>
        <taxon>Campylobacter</taxon>
    </lineage>
</organism>
<gene>
    <name evidence="1" type="ORF">CAV_0726</name>
</gene>
<protein>
    <submittedName>
        <fullName evidence="1">Uncharacterized protein</fullName>
    </submittedName>
</protein>
<evidence type="ECO:0000313" key="1">
    <source>
        <dbReference type="EMBL" id="ASQ30393.1"/>
    </source>
</evidence>
<sequence length="116" mass="13412">MIRLDGNAFYSFSTAFNKNDNTKAYSLPEALEKLKERMGIENKKASDSDEFSLMDLIRELYKQLEKIKEQMDKTDDPKMKMMLNSQALQIMAQILELIGLAIKQEQMNAARKQSKV</sequence>
<dbReference type="Proteomes" id="UP000201169">
    <property type="component" value="Chromosome"/>
</dbReference>
<dbReference type="RefSeq" id="WP_094325158.1">
    <property type="nucleotide sequence ID" value="NZ_CP022347.1"/>
</dbReference>
<dbReference type="EMBL" id="CP022347">
    <property type="protein sequence ID" value="ASQ30393.1"/>
    <property type="molecule type" value="Genomic_DNA"/>
</dbReference>
<dbReference type="KEGG" id="cavi:CAV_0726"/>
<name>A0A222MWR1_9BACT</name>